<dbReference type="GO" id="GO:0008234">
    <property type="term" value="F:cysteine-type peptidase activity"/>
    <property type="evidence" value="ECO:0007669"/>
    <property type="project" value="UniProtKB-KW"/>
</dbReference>
<dbReference type="GO" id="GO:0005886">
    <property type="term" value="C:plasma membrane"/>
    <property type="evidence" value="ECO:0007669"/>
    <property type="project" value="UniProtKB-SubCell"/>
</dbReference>
<evidence type="ECO:0000256" key="10">
    <source>
        <dbReference type="ARBA" id="ARBA00022967"/>
    </source>
</evidence>
<keyword evidence="12" id="KW-0472">Membrane</keyword>
<keyword evidence="8" id="KW-0788">Thiol protease</keyword>
<reference evidence="13 14" key="1">
    <citation type="submission" date="2016-10" db="EMBL/GenBank/DDBJ databases">
        <title>Paenibacillus species isolates.</title>
        <authorList>
            <person name="Beno S.M."/>
        </authorList>
    </citation>
    <scope>NUCLEOTIDE SEQUENCE [LARGE SCALE GENOMIC DNA]</scope>
    <source>
        <strain evidence="13 14">FSL H7-0604</strain>
    </source>
</reference>
<evidence type="ECO:0000256" key="7">
    <source>
        <dbReference type="ARBA" id="ARBA00022801"/>
    </source>
</evidence>
<dbReference type="AlphaFoldDB" id="A0A1R0WW29"/>
<keyword evidence="2" id="KW-0813">Transport</keyword>
<dbReference type="PROSITE" id="PS50893">
    <property type="entry name" value="ABC_TRANSPORTER_2"/>
    <property type="match status" value="1"/>
</dbReference>
<keyword evidence="7" id="KW-0378">Hydrolase</keyword>
<dbReference type="InterPro" id="IPR003593">
    <property type="entry name" value="AAA+_ATPase"/>
</dbReference>
<comment type="subcellular location">
    <subcellularLocation>
        <location evidence="1">Cell membrane</location>
        <topology evidence="1">Multi-pass membrane protein</topology>
    </subcellularLocation>
</comment>
<dbReference type="GO" id="GO:0043214">
    <property type="term" value="F:ABC-type bacteriocin transporter activity"/>
    <property type="evidence" value="ECO:0007669"/>
    <property type="project" value="InterPro"/>
</dbReference>
<evidence type="ECO:0000256" key="2">
    <source>
        <dbReference type="ARBA" id="ARBA00022448"/>
    </source>
</evidence>
<dbReference type="SUPFAM" id="SSF52540">
    <property type="entry name" value="P-loop containing nucleoside triphosphate hydrolases"/>
    <property type="match status" value="1"/>
</dbReference>
<dbReference type="CDD" id="cd02418">
    <property type="entry name" value="Peptidase_C39B"/>
    <property type="match status" value="1"/>
</dbReference>
<evidence type="ECO:0000256" key="3">
    <source>
        <dbReference type="ARBA" id="ARBA00022475"/>
    </source>
</evidence>
<dbReference type="GO" id="GO:0006508">
    <property type="term" value="P:proteolysis"/>
    <property type="evidence" value="ECO:0007669"/>
    <property type="project" value="UniProtKB-KW"/>
</dbReference>
<evidence type="ECO:0000256" key="5">
    <source>
        <dbReference type="ARBA" id="ARBA00022692"/>
    </source>
</evidence>
<dbReference type="Pfam" id="PF00005">
    <property type="entry name" value="ABC_tran"/>
    <property type="match status" value="1"/>
</dbReference>
<keyword evidence="4" id="KW-0645">Protease</keyword>
<dbReference type="InterPro" id="IPR011527">
    <property type="entry name" value="ABC1_TM_dom"/>
</dbReference>
<dbReference type="NCBIfam" id="TIGR01193">
    <property type="entry name" value="bacteriocin_ABC"/>
    <property type="match status" value="1"/>
</dbReference>
<dbReference type="KEGG" id="pod:PODO_28230"/>
<dbReference type="Pfam" id="PF00664">
    <property type="entry name" value="ABC_membrane"/>
    <property type="match status" value="1"/>
</dbReference>
<dbReference type="GO" id="GO:0015421">
    <property type="term" value="F:ABC-type oligopeptide transporter activity"/>
    <property type="evidence" value="ECO:0007669"/>
    <property type="project" value="TreeGrafter"/>
</dbReference>
<dbReference type="PANTHER" id="PTHR43394:SF1">
    <property type="entry name" value="ATP-BINDING CASSETTE SUB-FAMILY B MEMBER 10, MITOCHONDRIAL"/>
    <property type="match status" value="1"/>
</dbReference>
<dbReference type="PROSITE" id="PS50990">
    <property type="entry name" value="PEPTIDASE_C39"/>
    <property type="match status" value="1"/>
</dbReference>
<comment type="caution">
    <text evidence="13">The sequence shown here is derived from an EMBL/GenBank/DDBJ whole genome shotgun (WGS) entry which is preliminary data.</text>
</comment>
<dbReference type="FunFam" id="3.40.50.300:FF:000221">
    <property type="entry name" value="Multidrug ABC transporter ATP-binding protein"/>
    <property type="match status" value="1"/>
</dbReference>
<dbReference type="InterPro" id="IPR039421">
    <property type="entry name" value="Type_1_exporter"/>
</dbReference>
<dbReference type="RefSeq" id="WP_038574918.1">
    <property type="nucleotide sequence ID" value="NZ_MPTS01000001.1"/>
</dbReference>
<sequence length="741" mass="83552">MFKKYYCIKQLDIKDCGAACLATISKQYGLKYPITKIREVAGTDKMGTNIYGLIKAAEKLGFTAKGVKGSHEAFFENFPLPAIAHVIIDQTLLHYVVIHKISNKEIIVADPVQGIVKYTPEDFFQIWTSVLILMVPTPQFKKGDQTKGLFARFFGLLIPQKRMLGGIFLTSILYTILGILAAFYFQFLLDEILPFGLKKTLNIISVGVIILYIFQILLNAFRSHILLTLSQKLDISLILGYYHHVLKLPMNFFGTRKTGEIISRLMDASKVRDAISSATLTIMIDIIMVIAGGIILYSQSALLFGITILMVPMYLVLVWSFHKPFDRLNREQMEKNAQLTSYIVESIDGIETVKAYHAESKVGYETEQKFISFLRSVFSFGLFNNIQASLKSFVQLVGGVAILWVGARQVIKGNMTMGQLITYNSLLAYFLQPIQNLINLQPTLQTAIVAADRLGEILDLEAEKHNDEDKKIQPASLKGDIKFDRVSFRYGTRSLVLHDIDLTLRQGEKIAFVGESGSGKTTLIKLIMQFYQHEEGDILINNYNIKDIHLDSLRQRIAYISQDTFFFSGTIRENLCLGVDQDMDLELIVTACQTAQAHEFINQLPLRYNTLLEENATNISGGQKQRLAIARAVLKQPDILIMDEATSNLDSTTEKAVSETINAFEDMTTIIIAHRLSTIMRCDRIYVMDQGRIIECGTHQELLDYRGKYYGLWKDQLPGVEQKQDHTIQYAAAGVGEVSLV</sequence>
<dbReference type="PROSITE" id="PS50929">
    <property type="entry name" value="ABC_TM1F"/>
    <property type="match status" value="1"/>
</dbReference>
<dbReference type="Gene3D" id="3.90.70.10">
    <property type="entry name" value="Cysteine proteinases"/>
    <property type="match status" value="1"/>
</dbReference>
<evidence type="ECO:0000256" key="1">
    <source>
        <dbReference type="ARBA" id="ARBA00004651"/>
    </source>
</evidence>
<evidence type="ECO:0000256" key="12">
    <source>
        <dbReference type="ARBA" id="ARBA00023136"/>
    </source>
</evidence>
<keyword evidence="9 13" id="KW-0067">ATP-binding</keyword>
<dbReference type="GO" id="GO:0016887">
    <property type="term" value="F:ATP hydrolysis activity"/>
    <property type="evidence" value="ECO:0007669"/>
    <property type="project" value="InterPro"/>
</dbReference>
<protein>
    <submittedName>
        <fullName evidence="13">Bacteriocin ABC transporter ATP-binding protein</fullName>
    </submittedName>
</protein>
<gene>
    <name evidence="13" type="ORF">BJP51_06795</name>
</gene>
<evidence type="ECO:0000256" key="4">
    <source>
        <dbReference type="ARBA" id="ARBA00022670"/>
    </source>
</evidence>
<evidence type="ECO:0000256" key="11">
    <source>
        <dbReference type="ARBA" id="ARBA00022989"/>
    </source>
</evidence>
<name>A0A1R0WW29_9BACL</name>
<dbReference type="InterPro" id="IPR036640">
    <property type="entry name" value="ABC1_TM_sf"/>
</dbReference>
<dbReference type="InterPro" id="IPR017871">
    <property type="entry name" value="ABC_transporter-like_CS"/>
</dbReference>
<dbReference type="InterPro" id="IPR027417">
    <property type="entry name" value="P-loop_NTPase"/>
</dbReference>
<keyword evidence="10" id="KW-1278">Translocase</keyword>
<keyword evidence="3" id="KW-1003">Cell membrane</keyword>
<evidence type="ECO:0000313" key="13">
    <source>
        <dbReference type="EMBL" id="OMD22546.1"/>
    </source>
</evidence>
<dbReference type="EMBL" id="MKQP01000067">
    <property type="protein sequence ID" value="OMD22546.1"/>
    <property type="molecule type" value="Genomic_DNA"/>
</dbReference>
<dbReference type="CDD" id="cd18570">
    <property type="entry name" value="ABC_6TM_PCAT1_LagD_like"/>
    <property type="match status" value="1"/>
</dbReference>
<dbReference type="PROSITE" id="PS00211">
    <property type="entry name" value="ABC_TRANSPORTER_1"/>
    <property type="match status" value="1"/>
</dbReference>
<dbReference type="Gene3D" id="1.20.1560.10">
    <property type="entry name" value="ABC transporter type 1, transmembrane domain"/>
    <property type="match status" value="1"/>
</dbReference>
<dbReference type="PANTHER" id="PTHR43394">
    <property type="entry name" value="ATP-DEPENDENT PERMEASE MDL1, MITOCHONDRIAL"/>
    <property type="match status" value="1"/>
</dbReference>
<evidence type="ECO:0000256" key="6">
    <source>
        <dbReference type="ARBA" id="ARBA00022741"/>
    </source>
</evidence>
<evidence type="ECO:0000256" key="8">
    <source>
        <dbReference type="ARBA" id="ARBA00022807"/>
    </source>
</evidence>
<keyword evidence="5" id="KW-0812">Transmembrane</keyword>
<keyword evidence="11" id="KW-1133">Transmembrane helix</keyword>
<evidence type="ECO:0000256" key="9">
    <source>
        <dbReference type="ARBA" id="ARBA00022840"/>
    </source>
</evidence>
<dbReference type="Pfam" id="PF03412">
    <property type="entry name" value="Peptidase_C39"/>
    <property type="match status" value="1"/>
</dbReference>
<dbReference type="InterPro" id="IPR005074">
    <property type="entry name" value="Peptidase_C39"/>
</dbReference>
<accession>A0A1R0WW29</accession>
<keyword evidence="6" id="KW-0547">Nucleotide-binding</keyword>
<dbReference type="SUPFAM" id="SSF90123">
    <property type="entry name" value="ABC transporter transmembrane region"/>
    <property type="match status" value="1"/>
</dbReference>
<evidence type="ECO:0000313" key="14">
    <source>
        <dbReference type="Proteomes" id="UP000187465"/>
    </source>
</evidence>
<dbReference type="SMART" id="SM00382">
    <property type="entry name" value="AAA"/>
    <property type="match status" value="1"/>
</dbReference>
<dbReference type="InterPro" id="IPR005897">
    <property type="entry name" value="Pept_C39_ABC_bacteriocin"/>
</dbReference>
<dbReference type="GO" id="GO:0005524">
    <property type="term" value="F:ATP binding"/>
    <property type="evidence" value="ECO:0007669"/>
    <property type="project" value="UniProtKB-KW"/>
</dbReference>
<dbReference type="InterPro" id="IPR003439">
    <property type="entry name" value="ABC_transporter-like_ATP-bd"/>
</dbReference>
<organism evidence="13 14">
    <name type="scientific">Paenibacillus odorifer</name>
    <dbReference type="NCBI Taxonomy" id="189426"/>
    <lineage>
        <taxon>Bacteria</taxon>
        <taxon>Bacillati</taxon>
        <taxon>Bacillota</taxon>
        <taxon>Bacilli</taxon>
        <taxon>Bacillales</taxon>
        <taxon>Paenibacillaceae</taxon>
        <taxon>Paenibacillus</taxon>
    </lineage>
</organism>
<proteinExistence type="predicted"/>
<dbReference type="Gene3D" id="3.40.50.300">
    <property type="entry name" value="P-loop containing nucleotide triphosphate hydrolases"/>
    <property type="match status" value="1"/>
</dbReference>
<dbReference type="Proteomes" id="UP000187465">
    <property type="component" value="Unassembled WGS sequence"/>
</dbReference>